<dbReference type="PANTHER" id="PTHR34472">
    <property type="entry name" value="SULFUR CARRIER PROTEIN THIS"/>
    <property type="match status" value="1"/>
</dbReference>
<dbReference type="RefSeq" id="WP_014281483.1">
    <property type="nucleotide sequence ID" value="NC_016641.1"/>
</dbReference>
<dbReference type="Pfam" id="PF02597">
    <property type="entry name" value="ThiS"/>
    <property type="match status" value="1"/>
</dbReference>
<dbReference type="InterPro" id="IPR010035">
    <property type="entry name" value="Thi_S"/>
</dbReference>
<dbReference type="HOGENOM" id="CLU_174611_3_3_9"/>
<dbReference type="InterPro" id="IPR012675">
    <property type="entry name" value="Beta-grasp_dom_sf"/>
</dbReference>
<proteinExistence type="predicted"/>
<name>G7VRX8_PAETH</name>
<dbReference type="InterPro" id="IPR016155">
    <property type="entry name" value="Mopterin_synth/thiamin_S_b"/>
</dbReference>
<reference key="2">
    <citation type="submission" date="2011-11" db="EMBL/GenBank/DDBJ databases">
        <authorList>
            <person name="Shin S.H."/>
            <person name="Kim S."/>
            <person name="Kim J.Y."/>
        </authorList>
    </citation>
    <scope>NUCLEOTIDE SEQUENCE</scope>
    <source>
        <strain>HPL-003</strain>
    </source>
</reference>
<sequence>MKLTINGQNMTFSNRIIHVDQLLKELDLKVKTVVVELNRHILTREDHDEAVLKDGDSLEIVHFVGGG</sequence>
<reference evidence="2" key="1">
    <citation type="submission" date="2011-11" db="EMBL/GenBank/DDBJ databases">
        <title>Complete sequence of Paenibacillus terrae HPL-003.</title>
        <authorList>
            <person name="Shin S.H."/>
            <person name="Kim S."/>
            <person name="Kim J.Y."/>
        </authorList>
    </citation>
    <scope>NUCLEOTIDE SEQUENCE [LARGE SCALE GENOMIC DNA]</scope>
    <source>
        <strain evidence="2">HPL-003</strain>
    </source>
</reference>
<evidence type="ECO:0008006" key="3">
    <source>
        <dbReference type="Google" id="ProtNLM"/>
    </source>
</evidence>
<protein>
    <recommendedName>
        <fullName evidence="3">Thiamine biosynthesis protein ThiS</fullName>
    </recommendedName>
</protein>
<dbReference type="NCBIfam" id="TIGR01683">
    <property type="entry name" value="thiS"/>
    <property type="match status" value="1"/>
</dbReference>
<dbReference type="OrthoDB" id="9798559at2"/>
<accession>G7VRX8</accession>
<dbReference type="CDD" id="cd00565">
    <property type="entry name" value="Ubl_ThiS"/>
    <property type="match status" value="1"/>
</dbReference>
<dbReference type="KEGG" id="pta:HPL003_20235"/>
<evidence type="ECO:0000313" key="1">
    <source>
        <dbReference type="EMBL" id="AET60785.1"/>
    </source>
</evidence>
<dbReference type="eggNOG" id="COG2104">
    <property type="taxonomic scope" value="Bacteria"/>
</dbReference>
<dbReference type="STRING" id="985665.HPL003_20235"/>
<dbReference type="SUPFAM" id="SSF54285">
    <property type="entry name" value="MoaD/ThiS"/>
    <property type="match status" value="1"/>
</dbReference>
<dbReference type="AlphaFoldDB" id="G7VRX8"/>
<dbReference type="Proteomes" id="UP000005876">
    <property type="component" value="Chromosome"/>
</dbReference>
<dbReference type="Gene3D" id="3.10.20.30">
    <property type="match status" value="1"/>
</dbReference>
<dbReference type="InterPro" id="IPR003749">
    <property type="entry name" value="ThiS/MoaD-like"/>
</dbReference>
<reference evidence="1 2" key="3">
    <citation type="journal article" date="2012" name="J. Bacteriol.">
        <title>Genome Sequence of Paenibacillus terrae HPL-003, a Xylanase-Producing Bacterium Isolated from Soil Found in Forest Residue.</title>
        <authorList>
            <person name="Shin S.H."/>
            <person name="Kim S."/>
            <person name="Kim J.Y."/>
            <person name="Song H.Y."/>
            <person name="Cho S.J."/>
            <person name="Kim D.R."/>
            <person name="Lee K.I."/>
            <person name="Lim H.K."/>
            <person name="Park N.J."/>
            <person name="Hwang I.T."/>
            <person name="Yang K.S."/>
        </authorList>
    </citation>
    <scope>NUCLEOTIDE SEQUENCE [LARGE SCALE GENOMIC DNA]</scope>
    <source>
        <strain evidence="1 2">HPL-003</strain>
    </source>
</reference>
<gene>
    <name evidence="1" type="ordered locus">HPL003_20235</name>
</gene>
<dbReference type="PANTHER" id="PTHR34472:SF1">
    <property type="entry name" value="SULFUR CARRIER PROTEIN THIS"/>
    <property type="match status" value="1"/>
</dbReference>
<dbReference type="EMBL" id="CP003107">
    <property type="protein sequence ID" value="AET60785.1"/>
    <property type="molecule type" value="Genomic_DNA"/>
</dbReference>
<organism evidence="1 2">
    <name type="scientific">Paenibacillus terrae (strain HPL-003)</name>
    <dbReference type="NCBI Taxonomy" id="985665"/>
    <lineage>
        <taxon>Bacteria</taxon>
        <taxon>Bacillati</taxon>
        <taxon>Bacillota</taxon>
        <taxon>Bacilli</taxon>
        <taxon>Bacillales</taxon>
        <taxon>Paenibacillaceae</taxon>
        <taxon>Paenibacillus</taxon>
    </lineage>
</organism>
<evidence type="ECO:0000313" key="2">
    <source>
        <dbReference type="Proteomes" id="UP000005876"/>
    </source>
</evidence>